<evidence type="ECO:0000256" key="1">
    <source>
        <dbReference type="SAM" id="Phobius"/>
    </source>
</evidence>
<dbReference type="EMBL" id="FLUV01000475">
    <property type="protein sequence ID" value="SBW19264.1"/>
    <property type="molecule type" value="Genomic_DNA"/>
</dbReference>
<dbReference type="Proteomes" id="UP000199013">
    <property type="component" value="Unassembled WGS sequence"/>
</dbReference>
<evidence type="ECO:0008006" key="4">
    <source>
        <dbReference type="Google" id="ProtNLM"/>
    </source>
</evidence>
<dbReference type="Gene3D" id="3.40.50.2000">
    <property type="entry name" value="Glycogen Phosphorylase B"/>
    <property type="match status" value="2"/>
</dbReference>
<dbReference type="SUPFAM" id="SSF53756">
    <property type="entry name" value="UDP-Glycosyltransferase/glycogen phosphorylase"/>
    <property type="match status" value="1"/>
</dbReference>
<reference evidence="3" key="1">
    <citation type="submission" date="2016-02" db="EMBL/GenBank/DDBJ databases">
        <authorList>
            <person name="Wibberg D."/>
        </authorList>
    </citation>
    <scope>NUCLEOTIDE SEQUENCE [LARGE SCALE GENOMIC DNA]</scope>
</reference>
<name>A0A1C3NV00_9ACTN</name>
<keyword evidence="1" id="KW-0472">Membrane</keyword>
<sequence>MSAGDAACYVEPGDLEGFARAVTDLLDDPERRSTLGRKGRERAAEVLDWCLQAPGYVAVYDHLLGVARADAKAGTRPRAGRRPAAWTKVAASAVVSLLAGAGVVAVVSGRWDRR</sequence>
<protein>
    <recommendedName>
        <fullName evidence="4">Group 1 glycosyl transferase</fullName>
    </recommendedName>
</protein>
<dbReference type="AlphaFoldDB" id="A0A1C3NV00"/>
<keyword evidence="1" id="KW-1133">Transmembrane helix</keyword>
<accession>A0A1C3NV00</accession>
<organism evidence="2 3">
    <name type="scientific">Candidatus Protofrankia californiensis</name>
    <dbReference type="NCBI Taxonomy" id="1839754"/>
    <lineage>
        <taxon>Bacteria</taxon>
        <taxon>Bacillati</taxon>
        <taxon>Actinomycetota</taxon>
        <taxon>Actinomycetes</taxon>
        <taxon>Frankiales</taxon>
        <taxon>Frankiaceae</taxon>
        <taxon>Protofrankia</taxon>
    </lineage>
</organism>
<keyword evidence="3" id="KW-1185">Reference proteome</keyword>
<feature type="transmembrane region" description="Helical" evidence="1">
    <location>
        <begin position="85"/>
        <end position="107"/>
    </location>
</feature>
<proteinExistence type="predicted"/>
<gene>
    <name evidence="2" type="ORF">FDG2_1138</name>
</gene>
<evidence type="ECO:0000313" key="2">
    <source>
        <dbReference type="EMBL" id="SBW19264.1"/>
    </source>
</evidence>
<keyword evidence="1" id="KW-0812">Transmembrane</keyword>
<evidence type="ECO:0000313" key="3">
    <source>
        <dbReference type="Proteomes" id="UP000199013"/>
    </source>
</evidence>